<gene>
    <name evidence="15" type="ORF">IRI77_33915</name>
</gene>
<keyword evidence="3" id="KW-0819">tRNA processing</keyword>
<dbReference type="InterPro" id="IPR043519">
    <property type="entry name" value="NT_sf"/>
</dbReference>
<evidence type="ECO:0000256" key="11">
    <source>
        <dbReference type="RuleBase" id="RU003953"/>
    </source>
</evidence>
<feature type="domain" description="Poly A polymerase head" evidence="12">
    <location>
        <begin position="23"/>
        <end position="144"/>
    </location>
</feature>
<evidence type="ECO:0000256" key="2">
    <source>
        <dbReference type="ARBA" id="ARBA00022679"/>
    </source>
</evidence>
<dbReference type="InterPro" id="IPR003607">
    <property type="entry name" value="HD/PDEase_dom"/>
</dbReference>
<reference evidence="15 16" key="1">
    <citation type="submission" date="2020-10" db="EMBL/GenBank/DDBJ databases">
        <title>Complete genome sequence of Paludibaculum fermentans P105T, a facultatively anaerobic acidobacterium capable of dissimilatory Fe(III) reduction.</title>
        <authorList>
            <person name="Dedysh S.N."/>
            <person name="Beletsky A.V."/>
            <person name="Kulichevskaya I.S."/>
            <person name="Mardanov A.V."/>
            <person name="Ravin N.V."/>
        </authorList>
    </citation>
    <scope>NUCLEOTIDE SEQUENCE [LARGE SCALE GENOMIC DNA]</scope>
    <source>
        <strain evidence="15 16">P105</strain>
    </source>
</reference>
<dbReference type="Gene3D" id="1.10.3090.10">
    <property type="entry name" value="cca-adding enzyme, domain 2"/>
    <property type="match status" value="1"/>
</dbReference>
<organism evidence="15 16">
    <name type="scientific">Paludibaculum fermentans</name>
    <dbReference type="NCBI Taxonomy" id="1473598"/>
    <lineage>
        <taxon>Bacteria</taxon>
        <taxon>Pseudomonadati</taxon>
        <taxon>Acidobacteriota</taxon>
        <taxon>Terriglobia</taxon>
        <taxon>Bryobacterales</taxon>
        <taxon>Bryobacteraceae</taxon>
        <taxon>Paludibaculum</taxon>
    </lineage>
</organism>
<dbReference type="GO" id="GO:0016779">
    <property type="term" value="F:nucleotidyltransferase activity"/>
    <property type="evidence" value="ECO:0007669"/>
    <property type="project" value="UniProtKB-KW"/>
</dbReference>
<keyword evidence="8" id="KW-0067">ATP-binding</keyword>
<keyword evidence="2 11" id="KW-0808">Transferase</keyword>
<dbReference type="GO" id="GO:0003723">
    <property type="term" value="F:RNA binding"/>
    <property type="evidence" value="ECO:0007669"/>
    <property type="project" value="UniProtKB-KW"/>
</dbReference>
<sequence length="440" mass="49089">MSDLLNRLSAEVATRLRGAGRQVYYVGGSVRDELLGVEVHDRDLTTDATPAELKMLFPGALEVGAHFGVMLIRRDGVEVQVATFRTESSYRNGRHPEEVRFETDVVADLRRRDFTINALLRDPFTGAILDPLGGMADLRAGIIRAIGNPAERFQEDHLRMLRAVRFAARLGFEIEAGTMDAIRTLAPQINRISAERIRDELVRILTEGGARRGFELLDSSGLLLEILPEVSAMKGVQQPPQFHPEGDVWIHTLGLLERMGTPPIELALGCLLHDVGKPPTQTFEDRIRFNGHDHVGAGMTRRILSRLRFPSDVIEAVESMVDQHMKFKDAGRMGVSAFKRFVRQPGFDELLQLHRLDILASGGGLRSYDAVKDRYEALPEEQLRPPPLITGRDLIELGYQPGPAMGTILRSVEEQQLEGQLQSKEEAIAYVRRVWAPAAT</sequence>
<dbReference type="EMBL" id="CP063849">
    <property type="protein sequence ID" value="QOY87692.1"/>
    <property type="molecule type" value="Genomic_DNA"/>
</dbReference>
<dbReference type="RefSeq" id="WP_194449359.1">
    <property type="nucleotide sequence ID" value="NZ_CP063849.1"/>
</dbReference>
<evidence type="ECO:0000256" key="4">
    <source>
        <dbReference type="ARBA" id="ARBA00022695"/>
    </source>
</evidence>
<dbReference type="InterPro" id="IPR032828">
    <property type="entry name" value="PolyA_RNA-bd"/>
</dbReference>
<evidence type="ECO:0000256" key="10">
    <source>
        <dbReference type="ARBA" id="ARBA00022884"/>
    </source>
</evidence>
<dbReference type="InterPro" id="IPR006675">
    <property type="entry name" value="HDIG_dom"/>
</dbReference>
<comment type="similarity">
    <text evidence="11">Belongs to the tRNA nucleotidyltransferase/poly(A) polymerase family.</text>
</comment>
<keyword evidence="6" id="KW-0547">Nucleotide-binding</keyword>
<keyword evidence="16" id="KW-1185">Reference proteome</keyword>
<name>A0A7S7NQ25_PALFE</name>
<dbReference type="GO" id="GO:0008033">
    <property type="term" value="P:tRNA processing"/>
    <property type="evidence" value="ECO:0007669"/>
    <property type="project" value="UniProtKB-KW"/>
</dbReference>
<dbReference type="NCBIfam" id="TIGR00277">
    <property type="entry name" value="HDIG"/>
    <property type="match status" value="1"/>
</dbReference>
<dbReference type="GO" id="GO:0042245">
    <property type="term" value="P:RNA repair"/>
    <property type="evidence" value="ECO:0007669"/>
    <property type="project" value="UniProtKB-KW"/>
</dbReference>
<dbReference type="Pfam" id="PF12627">
    <property type="entry name" value="PolyA_pol_RNAbd"/>
    <property type="match status" value="1"/>
</dbReference>
<dbReference type="SUPFAM" id="SSF81891">
    <property type="entry name" value="Poly A polymerase C-terminal region-like"/>
    <property type="match status" value="1"/>
</dbReference>
<dbReference type="CDD" id="cd00077">
    <property type="entry name" value="HDc"/>
    <property type="match status" value="1"/>
</dbReference>
<evidence type="ECO:0000313" key="16">
    <source>
        <dbReference type="Proteomes" id="UP000593892"/>
    </source>
</evidence>
<dbReference type="InterPro" id="IPR002646">
    <property type="entry name" value="PolA_pol_head_dom"/>
</dbReference>
<keyword evidence="10 11" id="KW-0694">RNA-binding</keyword>
<evidence type="ECO:0000256" key="8">
    <source>
        <dbReference type="ARBA" id="ARBA00022840"/>
    </source>
</evidence>
<dbReference type="CDD" id="cd05398">
    <property type="entry name" value="NT_ClassII-CCAase"/>
    <property type="match status" value="1"/>
</dbReference>
<keyword evidence="5" id="KW-0479">Metal-binding</keyword>
<accession>A0A7S7NQ25</accession>
<dbReference type="InterPro" id="IPR050124">
    <property type="entry name" value="tRNA_CCA-adding_enzyme"/>
</dbReference>
<feature type="domain" description="tRNA nucleotidyltransferase/poly(A) polymerase RNA and SrmB- binding" evidence="13">
    <location>
        <begin position="171"/>
        <end position="232"/>
    </location>
</feature>
<evidence type="ECO:0000256" key="9">
    <source>
        <dbReference type="ARBA" id="ARBA00022842"/>
    </source>
</evidence>
<evidence type="ECO:0000313" key="15">
    <source>
        <dbReference type="EMBL" id="QOY87692.1"/>
    </source>
</evidence>
<evidence type="ECO:0000256" key="6">
    <source>
        <dbReference type="ARBA" id="ARBA00022741"/>
    </source>
</evidence>
<evidence type="ECO:0000256" key="5">
    <source>
        <dbReference type="ARBA" id="ARBA00022723"/>
    </source>
</evidence>
<dbReference type="Gene3D" id="1.10.246.80">
    <property type="match status" value="1"/>
</dbReference>
<protein>
    <submittedName>
        <fullName evidence="15">CCA tRNA nucleotidyltransferase</fullName>
    </submittedName>
</protein>
<feature type="domain" description="CCA-adding enzyme C-terminal" evidence="14">
    <location>
        <begin position="300"/>
        <end position="429"/>
    </location>
</feature>
<dbReference type="KEGG" id="pfer:IRI77_33915"/>
<dbReference type="Gene3D" id="3.30.460.10">
    <property type="entry name" value="Beta Polymerase, domain 2"/>
    <property type="match status" value="1"/>
</dbReference>
<keyword evidence="9" id="KW-0460">Magnesium</keyword>
<evidence type="ECO:0000256" key="7">
    <source>
        <dbReference type="ARBA" id="ARBA00022800"/>
    </source>
</evidence>
<dbReference type="Proteomes" id="UP000593892">
    <property type="component" value="Chromosome"/>
</dbReference>
<dbReference type="SUPFAM" id="SSF81301">
    <property type="entry name" value="Nucleotidyltransferase"/>
    <property type="match status" value="1"/>
</dbReference>
<dbReference type="Pfam" id="PF13735">
    <property type="entry name" value="tRNA_NucTran2_2"/>
    <property type="match status" value="1"/>
</dbReference>
<proteinExistence type="inferred from homology"/>
<dbReference type="PANTHER" id="PTHR47545">
    <property type="entry name" value="MULTIFUNCTIONAL CCA PROTEIN"/>
    <property type="match status" value="1"/>
</dbReference>
<dbReference type="InterPro" id="IPR032810">
    <property type="entry name" value="CCA-adding_enz_C"/>
</dbReference>
<dbReference type="PANTHER" id="PTHR47545:SF1">
    <property type="entry name" value="MULTIFUNCTIONAL CCA PROTEIN"/>
    <property type="match status" value="1"/>
</dbReference>
<comment type="cofactor">
    <cofactor evidence="1">
        <name>Mg(2+)</name>
        <dbReference type="ChEBI" id="CHEBI:18420"/>
    </cofactor>
</comment>
<evidence type="ECO:0000259" key="14">
    <source>
        <dbReference type="Pfam" id="PF13735"/>
    </source>
</evidence>
<dbReference type="AlphaFoldDB" id="A0A7S7NQ25"/>
<keyword evidence="4" id="KW-0548">Nucleotidyltransferase</keyword>
<evidence type="ECO:0000259" key="13">
    <source>
        <dbReference type="Pfam" id="PF12627"/>
    </source>
</evidence>
<evidence type="ECO:0000256" key="3">
    <source>
        <dbReference type="ARBA" id="ARBA00022694"/>
    </source>
</evidence>
<keyword evidence="7" id="KW-0692">RNA repair</keyword>
<evidence type="ECO:0000259" key="12">
    <source>
        <dbReference type="Pfam" id="PF01743"/>
    </source>
</evidence>
<evidence type="ECO:0000256" key="1">
    <source>
        <dbReference type="ARBA" id="ARBA00001946"/>
    </source>
</evidence>
<dbReference type="Pfam" id="PF01743">
    <property type="entry name" value="PolyA_pol"/>
    <property type="match status" value="1"/>
</dbReference>
<dbReference type="GO" id="GO:0005524">
    <property type="term" value="F:ATP binding"/>
    <property type="evidence" value="ECO:0007669"/>
    <property type="project" value="UniProtKB-KW"/>
</dbReference>
<dbReference type="GO" id="GO:0046872">
    <property type="term" value="F:metal ion binding"/>
    <property type="evidence" value="ECO:0007669"/>
    <property type="project" value="UniProtKB-KW"/>
</dbReference>